<dbReference type="OrthoDB" id="8001694at2"/>
<dbReference type="InterPro" id="IPR025310">
    <property type="entry name" value="DUF4164"/>
</dbReference>
<dbReference type="EMBL" id="CXWC01000010">
    <property type="protein sequence ID" value="CTQ71511.1"/>
    <property type="molecule type" value="Genomic_DNA"/>
</dbReference>
<name>A0A0M7A4S3_9HYPH</name>
<reference evidence="3" key="1">
    <citation type="submission" date="2015-07" db="EMBL/GenBank/DDBJ databases">
        <authorList>
            <person name="Rodrigo-Torres Lidia"/>
            <person name="Arahal R.David."/>
        </authorList>
    </citation>
    <scope>NUCLEOTIDE SEQUENCE [LARGE SCALE GENOMIC DNA]</scope>
    <source>
        <strain evidence="3">CECT 5096</strain>
    </source>
</reference>
<evidence type="ECO:0008006" key="4">
    <source>
        <dbReference type="Google" id="ProtNLM"/>
    </source>
</evidence>
<gene>
    <name evidence="2" type="ORF">LA5096_02943</name>
</gene>
<protein>
    <recommendedName>
        <fullName evidence="4">DUF4164 family protein</fullName>
    </recommendedName>
</protein>
<accession>A0A0M7A4S3</accession>
<sequence>MAEIDCMEKTSITDAVKRLDAAVGHLETAVQRRMDADRSLNSLQDDLQRLGEDRSQLAASLDESEARALRLEEANKDVSRRLVSAMETIRSVLDAHGG</sequence>
<organism evidence="2 3">
    <name type="scientific">Roseibium album</name>
    <dbReference type="NCBI Taxonomy" id="311410"/>
    <lineage>
        <taxon>Bacteria</taxon>
        <taxon>Pseudomonadati</taxon>
        <taxon>Pseudomonadota</taxon>
        <taxon>Alphaproteobacteria</taxon>
        <taxon>Hyphomicrobiales</taxon>
        <taxon>Stappiaceae</taxon>
        <taxon>Roseibium</taxon>
    </lineage>
</organism>
<dbReference type="AlphaFoldDB" id="A0A0M7A4S3"/>
<keyword evidence="3" id="KW-1185">Reference proteome</keyword>
<feature type="coiled-coil region" evidence="1">
    <location>
        <begin position="33"/>
        <end position="81"/>
    </location>
</feature>
<dbReference type="Proteomes" id="UP000049983">
    <property type="component" value="Unassembled WGS sequence"/>
</dbReference>
<dbReference type="Pfam" id="PF13747">
    <property type="entry name" value="DUF4164"/>
    <property type="match status" value="1"/>
</dbReference>
<evidence type="ECO:0000313" key="2">
    <source>
        <dbReference type="EMBL" id="CTQ71511.1"/>
    </source>
</evidence>
<evidence type="ECO:0000256" key="1">
    <source>
        <dbReference type="SAM" id="Coils"/>
    </source>
</evidence>
<dbReference type="Gene3D" id="1.20.120.330">
    <property type="entry name" value="Nucleotidyltransferases domain 2"/>
    <property type="match status" value="1"/>
</dbReference>
<dbReference type="STRING" id="311410.LA5095_01689"/>
<evidence type="ECO:0000313" key="3">
    <source>
        <dbReference type="Proteomes" id="UP000049983"/>
    </source>
</evidence>
<proteinExistence type="predicted"/>
<keyword evidence="1" id="KW-0175">Coiled coil</keyword>